<dbReference type="AlphaFoldDB" id="A0A6P6U7A7"/>
<dbReference type="InterPro" id="IPR016169">
    <property type="entry name" value="FAD-bd_PCMH_sub2"/>
</dbReference>
<dbReference type="Gene3D" id="3.30.465.10">
    <property type="match status" value="1"/>
</dbReference>
<dbReference type="PANTHER" id="PTHR32448">
    <property type="entry name" value="OS08G0158400 PROTEIN"/>
    <property type="match status" value="1"/>
</dbReference>
<dbReference type="OrthoDB" id="407275at2759"/>
<protein>
    <submittedName>
        <fullName evidence="2">Monolignol oxidoreductase AtBBE-like 13</fullName>
    </submittedName>
</protein>
<organism evidence="1 2">
    <name type="scientific">Coffea arabica</name>
    <name type="common">Arabian coffee</name>
    <dbReference type="NCBI Taxonomy" id="13443"/>
    <lineage>
        <taxon>Eukaryota</taxon>
        <taxon>Viridiplantae</taxon>
        <taxon>Streptophyta</taxon>
        <taxon>Embryophyta</taxon>
        <taxon>Tracheophyta</taxon>
        <taxon>Spermatophyta</taxon>
        <taxon>Magnoliopsida</taxon>
        <taxon>eudicotyledons</taxon>
        <taxon>Gunneridae</taxon>
        <taxon>Pentapetalae</taxon>
        <taxon>asterids</taxon>
        <taxon>lamiids</taxon>
        <taxon>Gentianales</taxon>
        <taxon>Rubiaceae</taxon>
        <taxon>Ixoroideae</taxon>
        <taxon>Gardenieae complex</taxon>
        <taxon>Bertiereae - Coffeeae clade</taxon>
        <taxon>Coffeeae</taxon>
        <taxon>Coffea</taxon>
    </lineage>
</organism>
<evidence type="ECO:0000313" key="1">
    <source>
        <dbReference type="Proteomes" id="UP001652660"/>
    </source>
</evidence>
<sequence>MLTRKYGLAANNVIDAVIVDAQGRIIDRNMMGEDLFWAIRGGAAASFGVVVKWKIKLVPVPPIVTTFAVTRTHEDGANRVPETVEDLIDRNHYPGVYFKAKSDYVTLPIKETSLDAIWDVFKEGTPGSILLQPYGGIFNEIPRNQTPFPHRAGTLYNVHYYAMWHGERTYIIKERLDWLHRIYDFMGDFVQKPRTAYQITGI</sequence>
<dbReference type="RefSeq" id="XP_027086478.1">
    <property type="nucleotide sequence ID" value="XM_027230677.1"/>
</dbReference>
<reference evidence="1" key="1">
    <citation type="journal article" date="2025" name="Foods">
        <title>Unveiling the Microbial Signatures of Arabica Coffee Cherries: Insights into Ripeness Specific Diversity, Functional Traits, and Implications for Quality and Safety.</title>
        <authorList>
            <consortium name="RefSeq"/>
            <person name="Tenea G.N."/>
            <person name="Cifuentes V."/>
            <person name="Reyes P."/>
            <person name="Cevallos-Vallejos M."/>
        </authorList>
    </citation>
    <scope>NUCLEOTIDE SEQUENCE [LARGE SCALE GENOMIC DNA]</scope>
</reference>
<dbReference type="SUPFAM" id="SSF56176">
    <property type="entry name" value="FAD-binding/transporter-associated domain-like"/>
    <property type="match status" value="1"/>
</dbReference>
<gene>
    <name evidence="2" type="primary">LOC113708213</name>
</gene>
<accession>A0A6P6U7A7</accession>
<dbReference type="GeneID" id="113708213"/>
<dbReference type="InterPro" id="IPR036318">
    <property type="entry name" value="FAD-bd_PCMH-like_sf"/>
</dbReference>
<proteinExistence type="predicted"/>
<dbReference type="Proteomes" id="UP001652660">
    <property type="component" value="Chromosome 9c"/>
</dbReference>
<keyword evidence="1" id="KW-1185">Reference proteome</keyword>
<name>A0A6P6U7A7_COFAR</name>
<dbReference type="GO" id="GO:0050660">
    <property type="term" value="F:flavin adenine dinucleotide binding"/>
    <property type="evidence" value="ECO:0007669"/>
    <property type="project" value="InterPro"/>
</dbReference>
<evidence type="ECO:0000313" key="2">
    <source>
        <dbReference type="RefSeq" id="XP_027086478.1"/>
    </source>
</evidence>
<dbReference type="Gene3D" id="3.40.462.20">
    <property type="match status" value="1"/>
</dbReference>
<reference evidence="2" key="2">
    <citation type="submission" date="2025-08" db="UniProtKB">
        <authorList>
            <consortium name="RefSeq"/>
        </authorList>
    </citation>
    <scope>IDENTIFICATION</scope>
    <source>
        <tissue evidence="2">Leaves</tissue>
    </source>
</reference>